<organism evidence="1 2">
    <name type="scientific">Candidatus Azambacteria bacterium GW2011_GWA1_44_9</name>
    <dbReference type="NCBI Taxonomy" id="1618610"/>
    <lineage>
        <taxon>Bacteria</taxon>
        <taxon>Candidatus Azamiibacteriota</taxon>
    </lineage>
</organism>
<feature type="non-terminal residue" evidence="1">
    <location>
        <position position="1"/>
    </location>
</feature>
<accession>A0A0G1KBW7</accession>
<comment type="caution">
    <text evidence="1">The sequence shown here is derived from an EMBL/GenBank/DDBJ whole genome shotgun (WGS) entry which is preliminary data.</text>
</comment>
<protein>
    <submittedName>
        <fullName evidence="1">Uncharacterized protein</fullName>
    </submittedName>
</protein>
<dbReference type="EMBL" id="LCJQ01000018">
    <property type="protein sequence ID" value="KKT81075.1"/>
    <property type="molecule type" value="Genomic_DNA"/>
</dbReference>
<dbReference type="AlphaFoldDB" id="A0A0G1KBW7"/>
<evidence type="ECO:0000313" key="1">
    <source>
        <dbReference type="EMBL" id="KKT81075.1"/>
    </source>
</evidence>
<gene>
    <name evidence="1" type="ORF">UW78_C0018G0025</name>
</gene>
<evidence type="ECO:0000313" key="2">
    <source>
        <dbReference type="Proteomes" id="UP000034595"/>
    </source>
</evidence>
<sequence>IYWTLVSNIWADILNTFIFYVSHVKRFQPE</sequence>
<name>A0A0G1KBW7_9BACT</name>
<proteinExistence type="predicted"/>
<reference evidence="1 2" key="1">
    <citation type="journal article" date="2015" name="Nature">
        <title>rRNA introns, odd ribosomes, and small enigmatic genomes across a large radiation of phyla.</title>
        <authorList>
            <person name="Brown C.T."/>
            <person name="Hug L.A."/>
            <person name="Thomas B.C."/>
            <person name="Sharon I."/>
            <person name="Castelle C.J."/>
            <person name="Singh A."/>
            <person name="Wilkins M.J."/>
            <person name="Williams K.H."/>
            <person name="Banfield J.F."/>
        </authorList>
    </citation>
    <scope>NUCLEOTIDE SEQUENCE [LARGE SCALE GENOMIC DNA]</scope>
</reference>
<dbReference type="Proteomes" id="UP000034595">
    <property type="component" value="Unassembled WGS sequence"/>
</dbReference>